<evidence type="ECO:0000256" key="3">
    <source>
        <dbReference type="ARBA" id="ARBA00012243"/>
    </source>
</evidence>
<dbReference type="InterPro" id="IPR033177">
    <property type="entry name" value="PSD-B"/>
</dbReference>
<dbReference type="PANTHER" id="PTHR10067">
    <property type="entry name" value="PHOSPHATIDYLSERINE DECARBOXYLASE"/>
    <property type="match status" value="1"/>
</dbReference>
<dbReference type="AlphaFoldDB" id="A0A268F5Q7"/>
<dbReference type="GO" id="GO:0006646">
    <property type="term" value="P:phosphatidylethanolamine biosynthetic process"/>
    <property type="evidence" value="ECO:0007669"/>
    <property type="project" value="UniProtKB-UniPathway"/>
</dbReference>
<evidence type="ECO:0000256" key="10">
    <source>
        <dbReference type="ARBA" id="ARBA00023264"/>
    </source>
</evidence>
<keyword evidence="6" id="KW-0443">Lipid metabolism</keyword>
<evidence type="ECO:0000313" key="14">
    <source>
        <dbReference type="Proteomes" id="UP000216961"/>
    </source>
</evidence>
<dbReference type="NCBIfam" id="NF002853">
    <property type="entry name" value="PRK03140.1"/>
    <property type="match status" value="1"/>
</dbReference>
<dbReference type="RefSeq" id="WP_095334283.1">
    <property type="nucleotide sequence ID" value="NZ_CP026031.1"/>
</dbReference>
<keyword evidence="9" id="KW-0456">Lyase</keyword>
<reference evidence="13 14" key="1">
    <citation type="submission" date="2017-07" db="EMBL/GenBank/DDBJ databases">
        <title>Isolation and whole genome analysis of endospore-forming bacteria from heroin.</title>
        <authorList>
            <person name="Kalinowski J."/>
            <person name="Ahrens B."/>
            <person name="Al-Dilaimi A."/>
            <person name="Winkler A."/>
            <person name="Wibberg D."/>
            <person name="Schleenbecker U."/>
            <person name="Ruckert C."/>
            <person name="Wolfel R."/>
            <person name="Grass G."/>
        </authorList>
    </citation>
    <scope>NUCLEOTIDE SEQUENCE [LARGE SCALE GENOMIC DNA]</scope>
    <source>
        <strain evidence="13 14">7521-2</strain>
    </source>
</reference>
<evidence type="ECO:0000256" key="11">
    <source>
        <dbReference type="ARBA" id="ARBA00023317"/>
    </source>
</evidence>
<comment type="cofactor">
    <cofactor evidence="1">
        <name>pyruvate</name>
        <dbReference type="ChEBI" id="CHEBI:15361"/>
    </cofactor>
</comment>
<evidence type="ECO:0000256" key="1">
    <source>
        <dbReference type="ARBA" id="ARBA00001928"/>
    </source>
</evidence>
<dbReference type="KEGG" id="bcir:C2I06_10190"/>
<protein>
    <recommendedName>
        <fullName evidence="3">phosphatidylserine decarboxylase</fullName>
        <ecNumber evidence="3">4.1.1.65</ecNumber>
    </recommendedName>
</protein>
<evidence type="ECO:0000256" key="8">
    <source>
        <dbReference type="ARBA" id="ARBA00023209"/>
    </source>
</evidence>
<evidence type="ECO:0000256" key="9">
    <source>
        <dbReference type="ARBA" id="ARBA00023239"/>
    </source>
</evidence>
<evidence type="ECO:0000256" key="4">
    <source>
        <dbReference type="ARBA" id="ARBA00022516"/>
    </source>
</evidence>
<evidence type="ECO:0000256" key="12">
    <source>
        <dbReference type="ARBA" id="ARBA00024326"/>
    </source>
</evidence>
<evidence type="ECO:0000256" key="2">
    <source>
        <dbReference type="ARBA" id="ARBA00005189"/>
    </source>
</evidence>
<dbReference type="InterPro" id="IPR003817">
    <property type="entry name" value="PS_Dcarbxylase"/>
</dbReference>
<sequence length="268" mass="31110">MKETIYRLCIELTNGRWSSYMIKKFAYSRWSRYLIPSFAKVYKINIEEMDKQLKEYGSLHEFFVRKLKANCRNIHADHREIISPVDAVIEDIGEVREDSSILVKGKTYSIHEMLGDEKTVDKYIGGTYLIFYLSPSHYHRIHCPVTGTVTNRWTLGNKSYPVNKYGLKWGKSTLSKNYRSITELKTEEGNGICIVKVGAMFINSIVLNHKKDRVVQGEEIAYFSFGSTVVLLFEKNTFKQKGFHSIPYPVKIGEVIGESFEKRNEYKN</sequence>
<gene>
    <name evidence="13" type="ORF">CHH57_23785</name>
</gene>
<organism evidence="13 14">
    <name type="scientific">Niallia circulans</name>
    <name type="common">Bacillus circulans</name>
    <dbReference type="NCBI Taxonomy" id="1397"/>
    <lineage>
        <taxon>Bacteria</taxon>
        <taxon>Bacillati</taxon>
        <taxon>Bacillota</taxon>
        <taxon>Bacilli</taxon>
        <taxon>Bacillales</taxon>
        <taxon>Bacillaceae</taxon>
        <taxon>Niallia</taxon>
    </lineage>
</organism>
<comment type="pathway">
    <text evidence="2">Lipid metabolism.</text>
</comment>
<name>A0A268F5Q7_NIACI</name>
<dbReference type="NCBIfam" id="TIGR00163">
    <property type="entry name" value="PS_decarb"/>
    <property type="match status" value="1"/>
</dbReference>
<comment type="caution">
    <text evidence="13">The sequence shown here is derived from an EMBL/GenBank/DDBJ whole genome shotgun (WGS) entry which is preliminary data.</text>
</comment>
<comment type="pathway">
    <text evidence="12">Phospholipid metabolism; phosphatidylethanolamine biosynthesis.</text>
</comment>
<keyword evidence="10" id="KW-1208">Phospholipid metabolism</keyword>
<dbReference type="EC" id="4.1.1.65" evidence="3"/>
<keyword evidence="4" id="KW-0444">Lipid biosynthesis</keyword>
<dbReference type="PANTHER" id="PTHR10067:SF6">
    <property type="entry name" value="PHOSPHATIDYLSERINE DECARBOXYLASE PROENZYME, MITOCHONDRIAL"/>
    <property type="match status" value="1"/>
</dbReference>
<evidence type="ECO:0000256" key="5">
    <source>
        <dbReference type="ARBA" id="ARBA00022793"/>
    </source>
</evidence>
<keyword evidence="11" id="KW-0670">Pyruvate</keyword>
<dbReference type="Pfam" id="PF02666">
    <property type="entry name" value="PS_Dcarbxylase"/>
    <property type="match status" value="1"/>
</dbReference>
<keyword evidence="5" id="KW-0210">Decarboxylase</keyword>
<dbReference type="GO" id="GO:0004609">
    <property type="term" value="F:phosphatidylserine decarboxylase activity"/>
    <property type="evidence" value="ECO:0007669"/>
    <property type="project" value="UniProtKB-EC"/>
</dbReference>
<evidence type="ECO:0000256" key="7">
    <source>
        <dbReference type="ARBA" id="ARBA00023145"/>
    </source>
</evidence>
<evidence type="ECO:0000256" key="6">
    <source>
        <dbReference type="ARBA" id="ARBA00023098"/>
    </source>
</evidence>
<keyword evidence="7" id="KW-0865">Zymogen</keyword>
<keyword evidence="8" id="KW-0594">Phospholipid biosynthesis</keyword>
<proteinExistence type="predicted"/>
<dbReference type="EMBL" id="NPBQ01000146">
    <property type="protein sequence ID" value="PAD80702.1"/>
    <property type="molecule type" value="Genomic_DNA"/>
</dbReference>
<evidence type="ECO:0000313" key="13">
    <source>
        <dbReference type="EMBL" id="PAD80702.1"/>
    </source>
</evidence>
<dbReference type="Proteomes" id="UP000216961">
    <property type="component" value="Unassembled WGS sequence"/>
</dbReference>
<accession>A0A268F5Q7</accession>